<feature type="chain" id="PRO_5031444868" description="Smoothened" evidence="12">
    <location>
        <begin position="25"/>
        <end position="1137"/>
    </location>
</feature>
<dbReference type="GO" id="GO:0005113">
    <property type="term" value="F:patched binding"/>
    <property type="evidence" value="ECO:0007669"/>
    <property type="project" value="TreeGrafter"/>
</dbReference>
<dbReference type="GO" id="GO:0005886">
    <property type="term" value="C:plasma membrane"/>
    <property type="evidence" value="ECO:0007669"/>
    <property type="project" value="TreeGrafter"/>
</dbReference>
<dbReference type="GO" id="GO:0030425">
    <property type="term" value="C:dendrite"/>
    <property type="evidence" value="ECO:0007669"/>
    <property type="project" value="TreeGrafter"/>
</dbReference>
<dbReference type="GO" id="GO:0007224">
    <property type="term" value="P:smoothened signaling pathway"/>
    <property type="evidence" value="ECO:0007669"/>
    <property type="project" value="TreeGrafter"/>
</dbReference>
<feature type="transmembrane region" description="Helical" evidence="11">
    <location>
        <begin position="557"/>
        <end position="576"/>
    </location>
</feature>
<dbReference type="PROSITE" id="PS50038">
    <property type="entry name" value="FZ"/>
    <property type="match status" value="1"/>
</dbReference>
<feature type="region of interest" description="Disordered" evidence="10">
    <location>
        <begin position="836"/>
        <end position="880"/>
    </location>
</feature>
<dbReference type="SUPFAM" id="SSF63501">
    <property type="entry name" value="Frizzled cysteine-rich domain"/>
    <property type="match status" value="1"/>
</dbReference>
<evidence type="ECO:0000259" key="14">
    <source>
        <dbReference type="PROSITE" id="PS50261"/>
    </source>
</evidence>
<feature type="transmembrane region" description="Helical" evidence="11">
    <location>
        <begin position="423"/>
        <end position="443"/>
    </location>
</feature>
<keyword evidence="8" id="KW-0675">Receptor</keyword>
<evidence type="ECO:0000256" key="12">
    <source>
        <dbReference type="SAM" id="SignalP"/>
    </source>
</evidence>
<protein>
    <recommendedName>
        <fullName evidence="16">Smoothened</fullName>
    </recommendedName>
</protein>
<comment type="similarity">
    <text evidence="2">Belongs to the G-protein coupled receptor Fz/Smo family.</text>
</comment>
<dbReference type="GO" id="GO:0007417">
    <property type="term" value="P:central nervous system development"/>
    <property type="evidence" value="ECO:0007669"/>
    <property type="project" value="TreeGrafter"/>
</dbReference>
<evidence type="ECO:0000256" key="1">
    <source>
        <dbReference type="ARBA" id="ARBA00004141"/>
    </source>
</evidence>
<dbReference type="GO" id="GO:0004888">
    <property type="term" value="F:transmembrane signaling receptor activity"/>
    <property type="evidence" value="ECO:0007669"/>
    <property type="project" value="InterPro"/>
</dbReference>
<keyword evidence="12" id="KW-0732">Signal</keyword>
<evidence type="ECO:0000256" key="6">
    <source>
        <dbReference type="ARBA" id="ARBA00023136"/>
    </source>
</evidence>
<feature type="region of interest" description="Disordered" evidence="10">
    <location>
        <begin position="1001"/>
        <end position="1025"/>
    </location>
</feature>
<keyword evidence="3" id="KW-0217">Developmental protein</keyword>
<reference evidence="15" key="1">
    <citation type="submission" date="2020-11" db="EMBL/GenBank/DDBJ databases">
        <authorList>
            <person name="Tran Van P."/>
        </authorList>
    </citation>
    <scope>NUCLEOTIDE SEQUENCE</scope>
</reference>
<feature type="compositionally biased region" description="Basic residues" evidence="10">
    <location>
        <begin position="845"/>
        <end position="862"/>
    </location>
</feature>
<dbReference type="Pfam" id="PF01534">
    <property type="entry name" value="Frizzled"/>
    <property type="match status" value="2"/>
</dbReference>
<keyword evidence="6 11" id="KW-0472">Membrane</keyword>
<dbReference type="EMBL" id="OA567104">
    <property type="protein sequence ID" value="CAD7199887.1"/>
    <property type="molecule type" value="Genomic_DNA"/>
</dbReference>
<dbReference type="PROSITE" id="PS50261">
    <property type="entry name" value="G_PROTEIN_RECEP_F2_4"/>
    <property type="match status" value="1"/>
</dbReference>
<evidence type="ECO:0000256" key="9">
    <source>
        <dbReference type="PROSITE-ProRule" id="PRU00090"/>
    </source>
</evidence>
<dbReference type="GO" id="GO:0071679">
    <property type="term" value="P:commissural neuron axon guidance"/>
    <property type="evidence" value="ECO:0007669"/>
    <property type="project" value="TreeGrafter"/>
</dbReference>
<evidence type="ECO:0000256" key="11">
    <source>
        <dbReference type="SAM" id="Phobius"/>
    </source>
</evidence>
<evidence type="ECO:0000256" key="2">
    <source>
        <dbReference type="ARBA" id="ARBA00008077"/>
    </source>
</evidence>
<dbReference type="PANTHER" id="PTHR11309:SF35">
    <property type="entry name" value="PROTEIN SMOOTHENED"/>
    <property type="match status" value="1"/>
</dbReference>
<dbReference type="InterPro" id="IPR036790">
    <property type="entry name" value="Frizzled_dom_sf"/>
</dbReference>
<dbReference type="InterPro" id="IPR015526">
    <property type="entry name" value="Frizzled/SFRP"/>
</dbReference>
<accession>A0A7R8VJT5</accession>
<feature type="transmembrane region" description="Helical" evidence="11">
    <location>
        <begin position="327"/>
        <end position="348"/>
    </location>
</feature>
<dbReference type="Gene3D" id="1.20.1070.10">
    <property type="entry name" value="Rhodopsin 7-helix transmembrane proteins"/>
    <property type="match status" value="1"/>
</dbReference>
<evidence type="ECO:0000256" key="7">
    <source>
        <dbReference type="ARBA" id="ARBA00023157"/>
    </source>
</evidence>
<name>A0A7R8VJT5_TIMDO</name>
<comment type="caution">
    <text evidence="9">Lacks conserved residue(s) required for the propagation of feature annotation.</text>
</comment>
<feature type="signal peptide" evidence="12">
    <location>
        <begin position="1"/>
        <end position="24"/>
    </location>
</feature>
<dbReference type="SMART" id="SM01330">
    <property type="entry name" value="Frizzled"/>
    <property type="match status" value="1"/>
</dbReference>
<evidence type="ECO:0000256" key="3">
    <source>
        <dbReference type="ARBA" id="ARBA00022473"/>
    </source>
</evidence>
<dbReference type="PANTHER" id="PTHR11309">
    <property type="entry name" value="FRIZZLED"/>
    <property type="match status" value="1"/>
</dbReference>
<gene>
    <name evidence="15" type="ORF">TDIB3V08_LOCUS6125</name>
</gene>
<evidence type="ECO:0008006" key="16">
    <source>
        <dbReference type="Google" id="ProtNLM"/>
    </source>
</evidence>
<keyword evidence="5 11" id="KW-1133">Transmembrane helix</keyword>
<evidence type="ECO:0000256" key="8">
    <source>
        <dbReference type="ARBA" id="ARBA00023170"/>
    </source>
</evidence>
<comment type="subcellular location">
    <subcellularLocation>
        <location evidence="1">Membrane</location>
        <topology evidence="1">Multi-pass membrane protein</topology>
    </subcellularLocation>
</comment>
<dbReference type="AlphaFoldDB" id="A0A7R8VJT5"/>
<dbReference type="InterPro" id="IPR020067">
    <property type="entry name" value="Frizzled_dom"/>
</dbReference>
<dbReference type="PRINTS" id="PR00489">
    <property type="entry name" value="FRIZZLED"/>
</dbReference>
<evidence type="ECO:0000256" key="10">
    <source>
        <dbReference type="SAM" id="MobiDB-lite"/>
    </source>
</evidence>
<evidence type="ECO:0000259" key="13">
    <source>
        <dbReference type="PROSITE" id="PS50038"/>
    </source>
</evidence>
<evidence type="ECO:0000313" key="15">
    <source>
        <dbReference type="EMBL" id="CAD7199887.1"/>
    </source>
</evidence>
<evidence type="ECO:0000256" key="5">
    <source>
        <dbReference type="ARBA" id="ARBA00022989"/>
    </source>
</evidence>
<dbReference type="Gene3D" id="1.10.2000.10">
    <property type="entry name" value="Frizzled cysteine-rich domain"/>
    <property type="match status" value="1"/>
</dbReference>
<organism evidence="15">
    <name type="scientific">Timema douglasi</name>
    <name type="common">Walking stick</name>
    <dbReference type="NCBI Taxonomy" id="61478"/>
    <lineage>
        <taxon>Eukaryota</taxon>
        <taxon>Metazoa</taxon>
        <taxon>Ecdysozoa</taxon>
        <taxon>Arthropoda</taxon>
        <taxon>Hexapoda</taxon>
        <taxon>Insecta</taxon>
        <taxon>Pterygota</taxon>
        <taxon>Neoptera</taxon>
        <taxon>Polyneoptera</taxon>
        <taxon>Phasmatodea</taxon>
        <taxon>Timematodea</taxon>
        <taxon>Timematoidea</taxon>
        <taxon>Timematidae</taxon>
        <taxon>Timema</taxon>
    </lineage>
</organism>
<feature type="compositionally biased region" description="Polar residues" evidence="10">
    <location>
        <begin position="870"/>
        <end position="880"/>
    </location>
</feature>
<feature type="transmembrane region" description="Helical" evidence="11">
    <location>
        <begin position="380"/>
        <end position="402"/>
    </location>
</feature>
<evidence type="ECO:0000256" key="4">
    <source>
        <dbReference type="ARBA" id="ARBA00022692"/>
    </source>
</evidence>
<feature type="domain" description="G-protein coupled receptors family 2 profile 2" evidence="14">
    <location>
        <begin position="315"/>
        <end position="484"/>
    </location>
</feature>
<feature type="transmembrane region" description="Helical" evidence="11">
    <location>
        <begin position="463"/>
        <end position="484"/>
    </location>
</feature>
<feature type="domain" description="FZ" evidence="13">
    <location>
        <begin position="88"/>
        <end position="204"/>
    </location>
</feature>
<dbReference type="SMART" id="SM00063">
    <property type="entry name" value="FRI"/>
    <property type="match status" value="1"/>
</dbReference>
<dbReference type="GO" id="GO:0005929">
    <property type="term" value="C:cilium"/>
    <property type="evidence" value="ECO:0007669"/>
    <property type="project" value="TreeGrafter"/>
</dbReference>
<keyword evidence="4 11" id="KW-0812">Transmembrane</keyword>
<keyword evidence="7" id="KW-1015">Disulfide bond</keyword>
<sequence length="1137" mass="125958">MSTMLLTHLLVLTTLHINMGPVHNIPDMNQSGVLPAKPWYNTDDGFINPDRLRLKDIGGGLIGSSVYRFSQGDSILSPSDGKGLQYCRNPAKCEQLNYTTCMGVKLPYMSTTRQLIDYSLTQEQIQEKLELWRGARRIPKCWAVIQPILCALYMPKCENDTVDLPSQEICEMALGHCPILQASTGAMMALLMALLFCYRRCEMCKIALGPCRILQGTTSWLSFLKCEDSARFPPMCKNDVREVKFNTSGQCEAPLVITDSSTAFYDGAEGCGVQCQDPLFTDDDTRQIHLLVAWAGTVCACFNLFTVVGDSCTRVTFLIDWRSANKYPALVIFYMNGCFLLSCAGWLAQFLPGAREDIVCRKDHTLRMSEPSAGENLSCVVVFVLVYYFIVAAMVWFVILTYTWHLSFQALGKIQDKMDKKGAYFHLVAWSLPLILTITTMALGEIDGNSVVGICFVGYRNQAARAGLLLGPLAAMVLVGGYFLSRGWSCGVQDEGKLGISSAWSCDEQKGSDMWGRARRGAAVSQRKLVILTLVSLKITSEEIISEQASAKIRETIMRIGFFSLLMLVFVLTTFVCHVYEFQHRHEWWASFRSYIMSDSFPTPTPNTVYLEKIVIVEQYLKNERIRGPSAPPPLPKAMILDMCLIINLPCNQWGITTLQDEFSPECHDASAAFVNAVLSWHCYVFMGLDRVYLSHMEKIHKKAVTRRIKNQPEEPVRLKKHRLIAQAFAKRKTFNNAGRVSISFHSTHDDPVGLNFDVNSVASQDLSSTWAAALPKLMTRRGALIGPTGSVSSHSEISLSVCRVSVESRRHSLDSQVSVQIAEVTATRKTAATPVPSLGSVRSTRFRTKRRRREFGRHRSAKVAPGPTPNKSSSTSQENQLGAQILTALAIGHANIQHSAFVPNLKRRVANAGLDGKRPNLVSALPGQSLDISEEEENSKIFARRLSVIMSGHGESLELKDILGDVKLYNTDESEEDPDIQISNTSSFCPELTRLAVQSSHSVVSHHTSMDNNKNRSESTRLQHSSCDVGVQVDTCDLDIHTPTSTKGKEVKLQTSSKILCPVGRQTPGSVNDSGVEAHGANIIMVSPFQKGVLSQSVQVSQPISAGKQCTSMHGMNYSYNALRSELQSNHPLRPQ</sequence>
<dbReference type="GO" id="GO:0007389">
    <property type="term" value="P:pattern specification process"/>
    <property type="evidence" value="ECO:0007669"/>
    <property type="project" value="TreeGrafter"/>
</dbReference>
<proteinExistence type="inferred from homology"/>
<dbReference type="InterPro" id="IPR017981">
    <property type="entry name" value="GPCR_2-like_7TM"/>
</dbReference>
<dbReference type="InterPro" id="IPR000539">
    <property type="entry name" value="Frizzled/Smoothened_7TM"/>
</dbReference>